<comment type="caution">
    <text evidence="1">The sequence shown here is derived from an EMBL/GenBank/DDBJ whole genome shotgun (WGS) entry which is preliminary data.</text>
</comment>
<sequence>MPLHEEWSLSGHLRRKKAVVQQAHRLRNEALWSVPGVLWRAGVRSLGAIRRWWGRAPARRA</sequence>
<gene>
    <name evidence="1" type="ORF">HNP48_003964</name>
</gene>
<organism evidence="1 2">
    <name type="scientific">Acidovorax soli</name>
    <dbReference type="NCBI Taxonomy" id="592050"/>
    <lineage>
        <taxon>Bacteria</taxon>
        <taxon>Pseudomonadati</taxon>
        <taxon>Pseudomonadota</taxon>
        <taxon>Betaproteobacteria</taxon>
        <taxon>Burkholderiales</taxon>
        <taxon>Comamonadaceae</taxon>
        <taxon>Acidovorax</taxon>
    </lineage>
</organism>
<dbReference type="RefSeq" id="WP_184860144.1">
    <property type="nucleotide sequence ID" value="NZ_JACHLK010000008.1"/>
</dbReference>
<reference evidence="1 2" key="1">
    <citation type="submission" date="2020-08" db="EMBL/GenBank/DDBJ databases">
        <title>Functional genomics of gut bacteria from endangered species of beetles.</title>
        <authorList>
            <person name="Carlos-Shanley C."/>
        </authorList>
    </citation>
    <scope>NUCLEOTIDE SEQUENCE [LARGE SCALE GENOMIC DNA]</scope>
    <source>
        <strain evidence="1 2">S00198</strain>
    </source>
</reference>
<dbReference type="AlphaFoldDB" id="A0A7X0UAI1"/>
<evidence type="ECO:0000313" key="2">
    <source>
        <dbReference type="Proteomes" id="UP000575083"/>
    </source>
</evidence>
<protein>
    <submittedName>
        <fullName evidence="1">Uncharacterized protein</fullName>
    </submittedName>
</protein>
<name>A0A7X0UAI1_9BURK</name>
<keyword evidence="2" id="KW-1185">Reference proteome</keyword>
<dbReference type="EMBL" id="JACHLK010000008">
    <property type="protein sequence ID" value="MBB6561271.1"/>
    <property type="molecule type" value="Genomic_DNA"/>
</dbReference>
<dbReference type="Proteomes" id="UP000575083">
    <property type="component" value="Unassembled WGS sequence"/>
</dbReference>
<proteinExistence type="predicted"/>
<accession>A0A7X0UAI1</accession>
<evidence type="ECO:0000313" key="1">
    <source>
        <dbReference type="EMBL" id="MBB6561271.1"/>
    </source>
</evidence>